<accession>A0A0C9UJT1</accession>
<gene>
    <name evidence="1" type="ORF">M422DRAFT_72138</name>
</gene>
<organism evidence="1 2">
    <name type="scientific">Sphaerobolus stellatus (strain SS14)</name>
    <dbReference type="NCBI Taxonomy" id="990650"/>
    <lineage>
        <taxon>Eukaryota</taxon>
        <taxon>Fungi</taxon>
        <taxon>Dikarya</taxon>
        <taxon>Basidiomycota</taxon>
        <taxon>Agaricomycotina</taxon>
        <taxon>Agaricomycetes</taxon>
        <taxon>Phallomycetidae</taxon>
        <taxon>Geastrales</taxon>
        <taxon>Sphaerobolaceae</taxon>
        <taxon>Sphaerobolus</taxon>
    </lineage>
</organism>
<sequence length="151" mass="17383">MMTYETVRDKSSDAHWHLRWKILTGCIKAYTIKHYIRIESKRVLKNTERGDSGDAMIKIPKIKYTLWAPILCSSKLYVFDSDSVSTRDQSTWIETKSLNVYGLGLATACAFCHGAWRVAELLYRSDQLKIGIYNLREPELEISTGTLNFLL</sequence>
<dbReference type="AlphaFoldDB" id="A0A0C9UJT1"/>
<evidence type="ECO:0000313" key="2">
    <source>
        <dbReference type="Proteomes" id="UP000054279"/>
    </source>
</evidence>
<dbReference type="EMBL" id="KN837412">
    <property type="protein sequence ID" value="KIJ25490.1"/>
    <property type="molecule type" value="Genomic_DNA"/>
</dbReference>
<dbReference type="Proteomes" id="UP000054279">
    <property type="component" value="Unassembled WGS sequence"/>
</dbReference>
<reference evidence="1 2" key="1">
    <citation type="submission" date="2014-06" db="EMBL/GenBank/DDBJ databases">
        <title>Evolutionary Origins and Diversification of the Mycorrhizal Mutualists.</title>
        <authorList>
            <consortium name="DOE Joint Genome Institute"/>
            <consortium name="Mycorrhizal Genomics Consortium"/>
            <person name="Kohler A."/>
            <person name="Kuo A."/>
            <person name="Nagy L.G."/>
            <person name="Floudas D."/>
            <person name="Copeland A."/>
            <person name="Barry K.W."/>
            <person name="Cichocki N."/>
            <person name="Veneault-Fourrey C."/>
            <person name="LaButti K."/>
            <person name="Lindquist E.A."/>
            <person name="Lipzen A."/>
            <person name="Lundell T."/>
            <person name="Morin E."/>
            <person name="Murat C."/>
            <person name="Riley R."/>
            <person name="Ohm R."/>
            <person name="Sun H."/>
            <person name="Tunlid A."/>
            <person name="Henrissat B."/>
            <person name="Grigoriev I.V."/>
            <person name="Hibbett D.S."/>
            <person name="Martin F."/>
        </authorList>
    </citation>
    <scope>NUCLEOTIDE SEQUENCE [LARGE SCALE GENOMIC DNA]</scope>
    <source>
        <strain evidence="1 2">SS14</strain>
    </source>
</reference>
<dbReference type="HOGENOM" id="CLU_1732632_0_0_1"/>
<keyword evidence="2" id="KW-1185">Reference proteome</keyword>
<name>A0A0C9UJT1_SPHS4</name>
<protein>
    <submittedName>
        <fullName evidence="1">Uncharacterized protein</fullName>
    </submittedName>
</protein>
<evidence type="ECO:0000313" key="1">
    <source>
        <dbReference type="EMBL" id="KIJ25490.1"/>
    </source>
</evidence>
<proteinExistence type="predicted"/>